<dbReference type="Gene3D" id="3.90.580.10">
    <property type="entry name" value="Zinc finger, CHC2-type domain"/>
    <property type="match status" value="1"/>
</dbReference>
<comment type="caution">
    <text evidence="3">The sequence shown here is derived from an EMBL/GenBank/DDBJ whole genome shotgun (WGS) entry which is preliminary data.</text>
</comment>
<feature type="compositionally biased region" description="Polar residues" evidence="1">
    <location>
        <begin position="95"/>
        <end position="109"/>
    </location>
</feature>
<evidence type="ECO:0000259" key="2">
    <source>
        <dbReference type="Pfam" id="PF01807"/>
    </source>
</evidence>
<evidence type="ECO:0000313" key="3">
    <source>
        <dbReference type="EMBL" id="MCR2833493.1"/>
    </source>
</evidence>
<evidence type="ECO:0000313" key="4">
    <source>
        <dbReference type="Proteomes" id="UP001206067"/>
    </source>
</evidence>
<dbReference type="Pfam" id="PF01807">
    <property type="entry name" value="Zn_ribbon_DnaG"/>
    <property type="match status" value="1"/>
</dbReference>
<feature type="domain" description="Zinc finger CHC2-type" evidence="2">
    <location>
        <begin position="10"/>
        <end position="94"/>
    </location>
</feature>
<keyword evidence="4" id="KW-1185">Reference proteome</keyword>
<reference evidence="3 4" key="1">
    <citation type="submission" date="2022-08" db="EMBL/GenBank/DDBJ databases">
        <title>Polyphasic taxonomy analysis of Qipengyuania sp.RS5-5.</title>
        <authorList>
            <person name="Xamxidin M."/>
            <person name="Wu M."/>
        </authorList>
    </citation>
    <scope>NUCLEOTIDE SEQUENCE [LARGE SCALE GENOMIC DNA]</scope>
    <source>
        <strain evidence="3 4">RS5-5</strain>
    </source>
</reference>
<gene>
    <name evidence="3" type="ORF">NSO95_06020</name>
</gene>
<protein>
    <submittedName>
        <fullName evidence="3">CHC2 zinc finger domain-containing protein</fullName>
    </submittedName>
</protein>
<organism evidence="3 4">
    <name type="scientific">Parerythrobacter lacustris</name>
    <dbReference type="NCBI Taxonomy" id="2969984"/>
    <lineage>
        <taxon>Bacteria</taxon>
        <taxon>Pseudomonadati</taxon>
        <taxon>Pseudomonadota</taxon>
        <taxon>Alphaproteobacteria</taxon>
        <taxon>Sphingomonadales</taxon>
        <taxon>Erythrobacteraceae</taxon>
        <taxon>Parerythrobacter</taxon>
    </lineage>
</organism>
<accession>A0ABT1XPA6</accession>
<dbReference type="Proteomes" id="UP001206067">
    <property type="component" value="Unassembled WGS sequence"/>
</dbReference>
<dbReference type="EMBL" id="JANKHH010000003">
    <property type="protein sequence ID" value="MCR2833493.1"/>
    <property type="molecule type" value="Genomic_DNA"/>
</dbReference>
<dbReference type="InterPro" id="IPR036977">
    <property type="entry name" value="DNA_primase_Znf_CHC2"/>
</dbReference>
<name>A0ABT1XPA6_9SPHN</name>
<proteinExistence type="predicted"/>
<dbReference type="RefSeq" id="WP_257595258.1">
    <property type="nucleotide sequence ID" value="NZ_JANKHH010000003.1"/>
</dbReference>
<dbReference type="SUPFAM" id="SSF57783">
    <property type="entry name" value="Zinc beta-ribbon"/>
    <property type="match status" value="1"/>
</dbReference>
<dbReference type="InterPro" id="IPR002694">
    <property type="entry name" value="Znf_CHC2"/>
</dbReference>
<evidence type="ECO:0000256" key="1">
    <source>
        <dbReference type="SAM" id="MobiDB-lite"/>
    </source>
</evidence>
<feature type="region of interest" description="Disordered" evidence="1">
    <location>
        <begin position="94"/>
        <end position="116"/>
    </location>
</feature>
<sequence>MPGFIDFAAVKEAVSFAQAVSLLDLPLKRQGNQWRGPCPRCQQGGDRALVVTEGRGFFCFSEKKGGDVISLAAHILDIPAKDAAAELAELAGLTDRTSQGTNPRTSRTVPESEGVEGSKLSPLSYLDHEHEMVIALGFDSAFCEEHGIGYAPRGVVRGSIAIPLRSDRGALLGYIGVQDITYLPADFQTSNVVPLKRPA</sequence>